<dbReference type="EMBL" id="BFEA01000172">
    <property type="protein sequence ID" value="GBG72778.1"/>
    <property type="molecule type" value="Genomic_DNA"/>
</dbReference>
<accession>A0A388KS03</accession>
<comment type="caution">
    <text evidence="1">The sequence shown here is derived from an EMBL/GenBank/DDBJ whole genome shotgun (WGS) entry which is preliminary data.</text>
</comment>
<dbReference type="AlphaFoldDB" id="A0A388KS03"/>
<name>A0A388KS03_CHABU</name>
<dbReference type="Gramene" id="GBG72778">
    <property type="protein sequence ID" value="GBG72778"/>
    <property type="gene ID" value="CBR_g12346"/>
</dbReference>
<evidence type="ECO:0000313" key="2">
    <source>
        <dbReference type="Proteomes" id="UP000265515"/>
    </source>
</evidence>
<proteinExistence type="predicted"/>
<sequence>MQIHGHVECCNLSQAGDKDRQAAQDVYRELADDEGCKEKRGGAEVGGVSWCAAVTFTLKGFSLSVGWSDENLFMRTEGHEGSRSNL</sequence>
<dbReference type="Proteomes" id="UP000265515">
    <property type="component" value="Unassembled WGS sequence"/>
</dbReference>
<protein>
    <submittedName>
        <fullName evidence="1">Uncharacterized protein</fullName>
    </submittedName>
</protein>
<reference evidence="1 2" key="1">
    <citation type="journal article" date="2018" name="Cell">
        <title>The Chara Genome: Secondary Complexity and Implications for Plant Terrestrialization.</title>
        <authorList>
            <person name="Nishiyama T."/>
            <person name="Sakayama H."/>
            <person name="Vries J.D."/>
            <person name="Buschmann H."/>
            <person name="Saint-Marcoux D."/>
            <person name="Ullrich K.K."/>
            <person name="Haas F.B."/>
            <person name="Vanderstraeten L."/>
            <person name="Becker D."/>
            <person name="Lang D."/>
            <person name="Vosolsobe S."/>
            <person name="Rombauts S."/>
            <person name="Wilhelmsson P.K.I."/>
            <person name="Janitza P."/>
            <person name="Kern R."/>
            <person name="Heyl A."/>
            <person name="Rumpler F."/>
            <person name="Villalobos L.I.A.C."/>
            <person name="Clay J.M."/>
            <person name="Skokan R."/>
            <person name="Toyoda A."/>
            <person name="Suzuki Y."/>
            <person name="Kagoshima H."/>
            <person name="Schijlen E."/>
            <person name="Tajeshwar N."/>
            <person name="Catarino B."/>
            <person name="Hetherington A.J."/>
            <person name="Saltykova A."/>
            <person name="Bonnot C."/>
            <person name="Breuninger H."/>
            <person name="Symeonidi A."/>
            <person name="Radhakrishnan G.V."/>
            <person name="Van Nieuwerburgh F."/>
            <person name="Deforce D."/>
            <person name="Chang C."/>
            <person name="Karol K.G."/>
            <person name="Hedrich R."/>
            <person name="Ulvskov P."/>
            <person name="Glockner G."/>
            <person name="Delwiche C.F."/>
            <person name="Petrasek J."/>
            <person name="Van de Peer Y."/>
            <person name="Friml J."/>
            <person name="Beilby M."/>
            <person name="Dolan L."/>
            <person name="Kohara Y."/>
            <person name="Sugano S."/>
            <person name="Fujiyama A."/>
            <person name="Delaux P.-M."/>
            <person name="Quint M."/>
            <person name="TheiBen G."/>
            <person name="Hagemann M."/>
            <person name="Harholt J."/>
            <person name="Dunand C."/>
            <person name="Zachgo S."/>
            <person name="Langdale J."/>
            <person name="Maumus F."/>
            <person name="Straeten D.V.D."/>
            <person name="Gould S.B."/>
            <person name="Rensing S.A."/>
        </authorList>
    </citation>
    <scope>NUCLEOTIDE SEQUENCE [LARGE SCALE GENOMIC DNA]</scope>
    <source>
        <strain evidence="1 2">S276</strain>
    </source>
</reference>
<organism evidence="1 2">
    <name type="scientific">Chara braunii</name>
    <name type="common">Braun's stonewort</name>
    <dbReference type="NCBI Taxonomy" id="69332"/>
    <lineage>
        <taxon>Eukaryota</taxon>
        <taxon>Viridiplantae</taxon>
        <taxon>Streptophyta</taxon>
        <taxon>Charophyceae</taxon>
        <taxon>Charales</taxon>
        <taxon>Characeae</taxon>
        <taxon>Chara</taxon>
    </lineage>
</organism>
<keyword evidence="2" id="KW-1185">Reference proteome</keyword>
<gene>
    <name evidence="1" type="ORF">CBR_g12346</name>
</gene>
<evidence type="ECO:0000313" key="1">
    <source>
        <dbReference type="EMBL" id="GBG72778.1"/>
    </source>
</evidence>